<comment type="caution">
    <text evidence="1">The sequence shown here is derived from an EMBL/GenBank/DDBJ whole genome shotgun (WGS) entry which is preliminary data.</text>
</comment>
<evidence type="ECO:0000313" key="1">
    <source>
        <dbReference type="EMBL" id="KAH1033107.1"/>
    </source>
</evidence>
<reference evidence="1 2" key="1">
    <citation type="journal article" date="2021" name="Plant Biotechnol. J.">
        <title>Multi-omics assisted identification of the key and species-specific regulatory components of drought-tolerant mechanisms in Gossypium stocksii.</title>
        <authorList>
            <person name="Yu D."/>
            <person name="Ke L."/>
            <person name="Zhang D."/>
            <person name="Wu Y."/>
            <person name="Sun Y."/>
            <person name="Mei J."/>
            <person name="Sun J."/>
            <person name="Sun Y."/>
        </authorList>
    </citation>
    <scope>NUCLEOTIDE SEQUENCE [LARGE SCALE GENOMIC DNA]</scope>
    <source>
        <strain evidence="2">cv. E1</strain>
        <tissue evidence="1">Leaf</tissue>
    </source>
</reference>
<evidence type="ECO:0008006" key="3">
    <source>
        <dbReference type="Google" id="ProtNLM"/>
    </source>
</evidence>
<name>A0A9D3UAS8_9ROSI</name>
<accession>A0A9D3UAS8</accession>
<sequence length="253" mass="29191">MHSYEKKSGSLRSDRQMVELREALDTYGLCDVGFVGREPSQEFFPLRRLIQGDPLSPYLFLFCAEGFSTLLHVAMKDKLMRGAVIGRERYPINHLFFADDSILFGDASEEGANTMRNIITKYEQASGQRCFALPKLLCRKLEGLLNRFWCGFPSILVLIRTILPHMAEIILLTSFVKWMKAKDRFLSFLYGLFGIKETSWFVKVSYLYIPRKGNGAAHTLALEGRRKHIAGFWPQEPPVSVRKIIEKEWDDWV</sequence>
<proteinExistence type="predicted"/>
<evidence type="ECO:0000313" key="2">
    <source>
        <dbReference type="Proteomes" id="UP000828251"/>
    </source>
</evidence>
<gene>
    <name evidence="1" type="ORF">J1N35_045281</name>
</gene>
<dbReference type="Proteomes" id="UP000828251">
    <property type="component" value="Unassembled WGS sequence"/>
</dbReference>
<dbReference type="EMBL" id="JAIQCV010000013">
    <property type="protein sequence ID" value="KAH1033107.1"/>
    <property type="molecule type" value="Genomic_DNA"/>
</dbReference>
<keyword evidence="2" id="KW-1185">Reference proteome</keyword>
<organism evidence="1 2">
    <name type="scientific">Gossypium stocksii</name>
    <dbReference type="NCBI Taxonomy" id="47602"/>
    <lineage>
        <taxon>Eukaryota</taxon>
        <taxon>Viridiplantae</taxon>
        <taxon>Streptophyta</taxon>
        <taxon>Embryophyta</taxon>
        <taxon>Tracheophyta</taxon>
        <taxon>Spermatophyta</taxon>
        <taxon>Magnoliopsida</taxon>
        <taxon>eudicotyledons</taxon>
        <taxon>Gunneridae</taxon>
        <taxon>Pentapetalae</taxon>
        <taxon>rosids</taxon>
        <taxon>malvids</taxon>
        <taxon>Malvales</taxon>
        <taxon>Malvaceae</taxon>
        <taxon>Malvoideae</taxon>
        <taxon>Gossypium</taxon>
    </lineage>
</organism>
<dbReference type="OrthoDB" id="1932527at2759"/>
<protein>
    <recommendedName>
        <fullName evidence="3">Reverse transcriptase</fullName>
    </recommendedName>
</protein>
<dbReference type="AlphaFoldDB" id="A0A9D3UAS8"/>